<dbReference type="SUPFAM" id="SSF56112">
    <property type="entry name" value="Protein kinase-like (PK-like)"/>
    <property type="match status" value="1"/>
</dbReference>
<reference evidence="5" key="1">
    <citation type="journal article" date="2019" name="Int. J. Syst. Evol. Microbiol.">
        <title>The Global Catalogue of Microorganisms (GCM) 10K type strain sequencing project: providing services to taxonomists for standard genome sequencing and annotation.</title>
        <authorList>
            <consortium name="The Broad Institute Genomics Platform"/>
            <consortium name="The Broad Institute Genome Sequencing Center for Infectious Disease"/>
            <person name="Wu L."/>
            <person name="Ma J."/>
        </authorList>
    </citation>
    <scope>NUCLEOTIDE SEQUENCE [LARGE SCALE GENOMIC DNA]</scope>
    <source>
        <strain evidence="5">PCU 280</strain>
    </source>
</reference>
<organism evidence="4 5">
    <name type="scientific">Paenibacillus septentrionalis</name>
    <dbReference type="NCBI Taxonomy" id="429342"/>
    <lineage>
        <taxon>Bacteria</taxon>
        <taxon>Bacillati</taxon>
        <taxon>Bacillota</taxon>
        <taxon>Bacilli</taxon>
        <taxon>Bacillales</taxon>
        <taxon>Paenibacillaceae</taxon>
        <taxon>Paenibacillus</taxon>
    </lineage>
</organism>
<protein>
    <submittedName>
        <fullName evidence="4">DUF4157 domain-containing protein</fullName>
    </submittedName>
</protein>
<feature type="region of interest" description="Disordered" evidence="1">
    <location>
        <begin position="1"/>
        <end position="21"/>
    </location>
</feature>
<accession>A0ABW1UZW0</accession>
<proteinExistence type="predicted"/>
<evidence type="ECO:0000259" key="2">
    <source>
        <dbReference type="Pfam" id="PF09192"/>
    </source>
</evidence>
<feature type="domain" description="eCIS core" evidence="3">
    <location>
        <begin position="78"/>
        <end position="142"/>
    </location>
</feature>
<evidence type="ECO:0000259" key="3">
    <source>
        <dbReference type="Pfam" id="PF13699"/>
    </source>
</evidence>
<name>A0ABW1UZW0_9BACL</name>
<dbReference type="InterPro" id="IPR015275">
    <property type="entry name" value="Actin-fragmin_kin_cat_dom"/>
</dbReference>
<dbReference type="RefSeq" id="WP_379231915.1">
    <property type="nucleotide sequence ID" value="NZ_JBHSTE010000002.1"/>
</dbReference>
<dbReference type="InterPro" id="IPR025295">
    <property type="entry name" value="eCIS_core_dom"/>
</dbReference>
<evidence type="ECO:0000313" key="4">
    <source>
        <dbReference type="EMBL" id="MFC6332007.1"/>
    </source>
</evidence>
<gene>
    <name evidence="4" type="ORF">ACFP56_05180</name>
</gene>
<dbReference type="Proteomes" id="UP001596233">
    <property type="component" value="Unassembled WGS sequence"/>
</dbReference>
<sequence length="521" mass="58426">MKMSDFSKMSPTRHSIPAQRTANHLHSNKINGMATTYQVSQLQAIVGEQTVMQLFAGNRYTNQIVQRAAKDHNTTGMPIELKSGIETLSGHSMSDVKVHYNSSKPATLNAHAYAQGNDIHIAPGQEQHLPHEGWHVVQQKQGRVQPTRQLHRAVINDDAKLEKEADIMGTKAYERGRSIVEGIDIPTASSVLQGKFGTGKEESNVPVKSNTPILDKAIQLLSRSNPVIQRVLTLDNADFSGVTRIQKLGGAEGAYLIEEGSSKIVIKVDVKIDDKDTIESTVMSYNLAKDFDIKIPSARYLKLDTEEGQILIDKAKEYPELDLAKKLKDASSVTLWEYIDGKVLGDFKDKGLEEDEVFQFRENPENFVDLGKMLVFDAAIFNIDRFKIETDQVANRGNLMIAGNQPVGLDQDFARFDNFTTPGENIAGAEWFASKMKPLLSNPEVLAKRLVEKMLKEHYFLFIDMEEHIASGIREGIDILRNLADEENPRLEDLISWSKTFNPDTDLETEKVRAYWNSLIN</sequence>
<comment type="caution">
    <text evidence="4">The sequence shown here is derived from an EMBL/GenBank/DDBJ whole genome shotgun (WGS) entry which is preliminary data.</text>
</comment>
<feature type="compositionally biased region" description="Polar residues" evidence="1">
    <location>
        <begin position="7"/>
        <end position="21"/>
    </location>
</feature>
<dbReference type="InterPro" id="IPR011009">
    <property type="entry name" value="Kinase-like_dom_sf"/>
</dbReference>
<evidence type="ECO:0000256" key="1">
    <source>
        <dbReference type="SAM" id="MobiDB-lite"/>
    </source>
</evidence>
<keyword evidence="5" id="KW-1185">Reference proteome</keyword>
<evidence type="ECO:0000313" key="5">
    <source>
        <dbReference type="Proteomes" id="UP001596233"/>
    </source>
</evidence>
<dbReference type="EMBL" id="JBHSTE010000002">
    <property type="protein sequence ID" value="MFC6332007.1"/>
    <property type="molecule type" value="Genomic_DNA"/>
</dbReference>
<dbReference type="Pfam" id="PF13699">
    <property type="entry name" value="eCIS_core"/>
    <property type="match status" value="1"/>
</dbReference>
<dbReference type="Gene3D" id="1.10.1070.11">
    <property type="entry name" value="Phosphatidylinositol 3-/4-kinase, catalytic domain"/>
    <property type="match status" value="1"/>
</dbReference>
<dbReference type="Gene3D" id="3.30.1010.10">
    <property type="entry name" value="Phosphatidylinositol 3-kinase Catalytic Subunit, Chain A, domain 4"/>
    <property type="match status" value="1"/>
</dbReference>
<dbReference type="Pfam" id="PF09192">
    <property type="entry name" value="Act-Frag_cataly"/>
    <property type="match status" value="1"/>
</dbReference>
<dbReference type="InterPro" id="IPR036940">
    <property type="entry name" value="PI3/4_kinase_cat_sf"/>
</dbReference>
<feature type="domain" description="Actin-fragmin kinase catalytic" evidence="2">
    <location>
        <begin position="250"/>
        <end position="402"/>
    </location>
</feature>